<organism evidence="1 2">
    <name type="scientific">Citrus sinensis</name>
    <name type="common">Sweet orange</name>
    <name type="synonym">Citrus aurantium var. sinensis</name>
    <dbReference type="NCBI Taxonomy" id="2711"/>
    <lineage>
        <taxon>Eukaryota</taxon>
        <taxon>Viridiplantae</taxon>
        <taxon>Streptophyta</taxon>
        <taxon>Embryophyta</taxon>
        <taxon>Tracheophyta</taxon>
        <taxon>Spermatophyta</taxon>
        <taxon>Magnoliopsida</taxon>
        <taxon>eudicotyledons</taxon>
        <taxon>Gunneridae</taxon>
        <taxon>Pentapetalae</taxon>
        <taxon>rosids</taxon>
        <taxon>malvids</taxon>
        <taxon>Sapindales</taxon>
        <taxon>Rutaceae</taxon>
        <taxon>Aurantioideae</taxon>
        <taxon>Citrus</taxon>
    </lineage>
</organism>
<keyword evidence="2" id="KW-1185">Reference proteome</keyword>
<sequence length="171" mass="20138">MQQKRLPILQKVSNNILKTSIFIASKMRKPIIAKLILHNKYSRKLKRFKLIKRYNYRFLEEYQFSASSTPLIRYRRRKLNKNRCFQDICSMFFLCTCFGGFKVQGAEAAAVHNNSPPCSLALETLPAAVTGEVFEEPLDLVEDEDDSVDQRAEKFIEWFYQEMRLQRQDSI</sequence>
<dbReference type="Proteomes" id="UP000027120">
    <property type="component" value="Unassembled WGS sequence"/>
</dbReference>
<accession>A0A067GBH8</accession>
<gene>
    <name evidence="1" type="ORF">CISIN_1g043752mg</name>
</gene>
<dbReference type="AlphaFoldDB" id="A0A067GBH8"/>
<name>A0A067GBH8_CITSI</name>
<dbReference type="InterPro" id="IPR008480">
    <property type="entry name" value="DUF761_pln"/>
</dbReference>
<dbReference type="eggNOG" id="ENOG502S4S8">
    <property type="taxonomic scope" value="Eukaryota"/>
</dbReference>
<protein>
    <submittedName>
        <fullName evidence="1">Uncharacterized protein</fullName>
    </submittedName>
</protein>
<dbReference type="PaxDb" id="2711-XP_006469089.1"/>
<dbReference type="EMBL" id="KK784880">
    <property type="protein sequence ID" value="KDO76959.1"/>
    <property type="molecule type" value="Genomic_DNA"/>
</dbReference>
<evidence type="ECO:0000313" key="2">
    <source>
        <dbReference type="Proteomes" id="UP000027120"/>
    </source>
</evidence>
<dbReference type="PANTHER" id="PTHR33265">
    <property type="entry name" value="AVR9/CF-9 RAPIDLY ELICITED PROTEIN-RELATED"/>
    <property type="match status" value="1"/>
</dbReference>
<evidence type="ECO:0000313" key="1">
    <source>
        <dbReference type="EMBL" id="KDO76959.1"/>
    </source>
</evidence>
<dbReference type="PANTHER" id="PTHR33265:SF10">
    <property type="entry name" value="OS01G0133200 PROTEIN"/>
    <property type="match status" value="1"/>
</dbReference>
<proteinExistence type="predicted"/>
<dbReference type="KEGG" id="cit:102627412"/>
<reference evidence="1 2" key="1">
    <citation type="submission" date="2014-04" db="EMBL/GenBank/DDBJ databases">
        <authorList>
            <consortium name="International Citrus Genome Consortium"/>
            <person name="Gmitter F."/>
            <person name="Chen C."/>
            <person name="Farmerie W."/>
            <person name="Harkins T."/>
            <person name="Desany B."/>
            <person name="Mohiuddin M."/>
            <person name="Kodira C."/>
            <person name="Borodovsky M."/>
            <person name="Lomsadze A."/>
            <person name="Burns P."/>
            <person name="Jenkins J."/>
            <person name="Prochnik S."/>
            <person name="Shu S."/>
            <person name="Chapman J."/>
            <person name="Pitluck S."/>
            <person name="Schmutz J."/>
            <person name="Rokhsar D."/>
        </authorList>
    </citation>
    <scope>NUCLEOTIDE SEQUENCE</scope>
</reference>
<dbReference type="Pfam" id="PF05553">
    <property type="entry name" value="DUF761"/>
    <property type="match status" value="1"/>
</dbReference>
<dbReference type="OrthoDB" id="1936669at2759"/>